<comment type="caution">
    <text evidence="1">The sequence shown here is derived from an EMBL/GenBank/DDBJ whole genome shotgun (WGS) entry which is preliminary data.</text>
</comment>
<proteinExistence type="predicted"/>
<name>A0AA40HY74_CNENI</name>
<sequence>MLNGSPDPNCQKLGCNLILLTIKFLDSEVNRTYGFWVDLIGRDPTARFRIEIQDPPKIEKKKWDTDPKRMSCMLALFQDKDAGGNAACKSLSPLFLLYRNQTLRLSLPSP</sequence>
<protein>
    <submittedName>
        <fullName evidence="1">Uncharacterized protein</fullName>
    </submittedName>
</protein>
<keyword evidence="2" id="KW-1185">Reference proteome</keyword>
<evidence type="ECO:0000313" key="1">
    <source>
        <dbReference type="EMBL" id="KAK1339588.1"/>
    </source>
</evidence>
<gene>
    <name evidence="1" type="ORF">QTO34_018141</name>
</gene>
<accession>A0AA40HY74</accession>
<dbReference type="EMBL" id="JAULJE010000008">
    <property type="protein sequence ID" value="KAK1339588.1"/>
    <property type="molecule type" value="Genomic_DNA"/>
</dbReference>
<organism evidence="1 2">
    <name type="scientific">Cnephaeus nilssonii</name>
    <name type="common">Northern bat</name>
    <name type="synonym">Eptesicus nilssonii</name>
    <dbReference type="NCBI Taxonomy" id="3371016"/>
    <lineage>
        <taxon>Eukaryota</taxon>
        <taxon>Metazoa</taxon>
        <taxon>Chordata</taxon>
        <taxon>Craniata</taxon>
        <taxon>Vertebrata</taxon>
        <taxon>Euteleostomi</taxon>
        <taxon>Mammalia</taxon>
        <taxon>Eutheria</taxon>
        <taxon>Laurasiatheria</taxon>
        <taxon>Chiroptera</taxon>
        <taxon>Yangochiroptera</taxon>
        <taxon>Vespertilionidae</taxon>
        <taxon>Cnephaeus</taxon>
    </lineage>
</organism>
<dbReference type="AlphaFoldDB" id="A0AA40HY74"/>
<reference evidence="1" key="1">
    <citation type="submission" date="2023-06" db="EMBL/GenBank/DDBJ databases">
        <title>Reference genome for the Northern bat (Eptesicus nilssonii), a most northern bat species.</title>
        <authorList>
            <person name="Laine V.N."/>
            <person name="Pulliainen A.T."/>
            <person name="Lilley T.M."/>
        </authorList>
    </citation>
    <scope>NUCLEOTIDE SEQUENCE</scope>
    <source>
        <strain evidence="1">BLF_Eptnil</strain>
        <tissue evidence="1">Kidney</tissue>
    </source>
</reference>
<evidence type="ECO:0000313" key="2">
    <source>
        <dbReference type="Proteomes" id="UP001177744"/>
    </source>
</evidence>
<dbReference type="Proteomes" id="UP001177744">
    <property type="component" value="Unassembled WGS sequence"/>
</dbReference>